<accession>A0A0E9S2C4</accession>
<reference evidence="1" key="2">
    <citation type="journal article" date="2015" name="Fish Shellfish Immunol.">
        <title>Early steps in the European eel (Anguilla anguilla)-Vibrio vulnificus interaction in the gills: Role of the RtxA13 toxin.</title>
        <authorList>
            <person name="Callol A."/>
            <person name="Pajuelo D."/>
            <person name="Ebbesson L."/>
            <person name="Teles M."/>
            <person name="MacKenzie S."/>
            <person name="Amaro C."/>
        </authorList>
    </citation>
    <scope>NUCLEOTIDE SEQUENCE</scope>
</reference>
<dbReference type="AlphaFoldDB" id="A0A0E9S2C4"/>
<name>A0A0E9S2C4_ANGAN</name>
<proteinExistence type="predicted"/>
<dbReference type="EMBL" id="GBXM01072998">
    <property type="protein sequence ID" value="JAH35579.1"/>
    <property type="molecule type" value="Transcribed_RNA"/>
</dbReference>
<evidence type="ECO:0000313" key="1">
    <source>
        <dbReference type="EMBL" id="JAH35579.1"/>
    </source>
</evidence>
<organism evidence="1">
    <name type="scientific">Anguilla anguilla</name>
    <name type="common">European freshwater eel</name>
    <name type="synonym">Muraena anguilla</name>
    <dbReference type="NCBI Taxonomy" id="7936"/>
    <lineage>
        <taxon>Eukaryota</taxon>
        <taxon>Metazoa</taxon>
        <taxon>Chordata</taxon>
        <taxon>Craniata</taxon>
        <taxon>Vertebrata</taxon>
        <taxon>Euteleostomi</taxon>
        <taxon>Actinopterygii</taxon>
        <taxon>Neopterygii</taxon>
        <taxon>Teleostei</taxon>
        <taxon>Anguilliformes</taxon>
        <taxon>Anguillidae</taxon>
        <taxon>Anguilla</taxon>
    </lineage>
</organism>
<sequence>MSKPRGETRHNIARLKLIYSWYKIFKPPVSRYLISATTQK</sequence>
<protein>
    <submittedName>
        <fullName evidence="1">Uncharacterized protein</fullName>
    </submittedName>
</protein>
<reference evidence="1" key="1">
    <citation type="submission" date="2014-11" db="EMBL/GenBank/DDBJ databases">
        <authorList>
            <person name="Amaro Gonzalez C."/>
        </authorList>
    </citation>
    <scope>NUCLEOTIDE SEQUENCE</scope>
</reference>